<dbReference type="Pfam" id="PF09330">
    <property type="entry name" value="Lact-deh-memb"/>
    <property type="match status" value="1"/>
</dbReference>
<feature type="binding site" evidence="5 7">
    <location>
        <position position="156"/>
    </location>
    <ligand>
        <name>FAD</name>
        <dbReference type="ChEBI" id="CHEBI:57692"/>
    </ligand>
</feature>
<keyword evidence="5 6" id="KW-0874">Quinone</keyword>
<evidence type="ECO:0000256" key="2">
    <source>
        <dbReference type="ARBA" id="ARBA00022630"/>
    </source>
</evidence>
<dbReference type="InterPro" id="IPR016173">
    <property type="entry name" value="D-lactate_DH_C-sub2"/>
</dbReference>
<dbReference type="InterPro" id="IPR016166">
    <property type="entry name" value="FAD-bd_PCMH"/>
</dbReference>
<evidence type="ECO:0000256" key="6">
    <source>
        <dbReference type="PIRNR" id="PIRNR000101"/>
    </source>
</evidence>
<evidence type="ECO:0000256" key="7">
    <source>
        <dbReference type="PIRSR" id="PIRSR000101-1"/>
    </source>
</evidence>
<dbReference type="SUPFAM" id="SSF55103">
    <property type="entry name" value="FAD-linked oxidases, C-terminal domain"/>
    <property type="match status" value="1"/>
</dbReference>
<dbReference type="Gene3D" id="3.30.1370.20">
    <property type="entry name" value="D-lactate dehydrogenase, cap domain, subdomain 2"/>
    <property type="match status" value="1"/>
</dbReference>
<dbReference type="PANTHER" id="PTHR43716">
    <property type="entry name" value="D-2-HYDROXYGLUTARATE DEHYDROGENASE, MITOCHONDRIAL"/>
    <property type="match status" value="1"/>
</dbReference>
<feature type="binding site" evidence="5 7">
    <location>
        <position position="166"/>
    </location>
    <ligand>
        <name>FAD</name>
        <dbReference type="ChEBI" id="CHEBI:57692"/>
    </ligand>
</feature>
<dbReference type="InterPro" id="IPR016169">
    <property type="entry name" value="FAD-bd_PCMH_sub2"/>
</dbReference>
<keyword evidence="5" id="KW-1003">Cell membrane</keyword>
<dbReference type="EC" id="1.1.5.12" evidence="5"/>
<dbReference type="InterPro" id="IPR016172">
    <property type="entry name" value="D-lactate_DH_C-sub1"/>
</dbReference>
<protein>
    <recommendedName>
        <fullName evidence="5">Quinone-dependent D-lactate dehydrogenase</fullName>
        <ecNumber evidence="5">1.1.5.12</ecNumber>
    </recommendedName>
    <alternativeName>
        <fullName evidence="5">D-lactate dehydrogenase</fullName>
        <shortName evidence="5">D-LDH</shortName>
    </alternativeName>
</protein>
<comment type="subcellular location">
    <subcellularLocation>
        <location evidence="5">Cell inner membrane</location>
        <topology evidence="5">Peripheral membrane protein</topology>
        <orientation evidence="5">Cytoplasmic side</orientation>
    </subcellularLocation>
</comment>
<dbReference type="InterPro" id="IPR016167">
    <property type="entry name" value="FAD-bd_PCMH_sub1"/>
</dbReference>
<comment type="caution">
    <text evidence="5">Lacks conserved residue(s) required for the propagation of feature annotation.</text>
</comment>
<feature type="binding site" evidence="5 7">
    <location>
        <position position="149"/>
    </location>
    <ligand>
        <name>FAD</name>
        <dbReference type="ChEBI" id="CHEBI:57692"/>
    </ligand>
</feature>
<accession>A0A158CES4</accession>
<dbReference type="RefSeq" id="WP_061177470.1">
    <property type="nucleotide sequence ID" value="NZ_FCOE02000020.1"/>
</dbReference>
<dbReference type="InterPro" id="IPR015409">
    <property type="entry name" value="Lactate_DH_C"/>
</dbReference>
<feature type="binding site" evidence="5 7">
    <location>
        <begin position="82"/>
        <end position="86"/>
    </location>
    <ligand>
        <name>FAD</name>
        <dbReference type="ChEBI" id="CHEBI:57692"/>
    </ligand>
</feature>
<feature type="domain" description="FAD-binding PCMH-type" evidence="8">
    <location>
        <begin position="48"/>
        <end position="227"/>
    </location>
</feature>
<feature type="binding site" evidence="7">
    <location>
        <position position="262"/>
    </location>
    <ligand>
        <name>FAD</name>
        <dbReference type="ChEBI" id="CHEBI:57692"/>
    </ligand>
</feature>
<dbReference type="SUPFAM" id="SSF56176">
    <property type="entry name" value="FAD-binding/transporter-associated domain-like"/>
    <property type="match status" value="1"/>
</dbReference>
<sequence>MSVIAPSALAFGESRRSLLASLGDIVGARNVLTGDAPTRRYRTGYRFGTGRVLAVVRPGTLVEQWRVLVACVAARTIVITQASNTGLTGGSTPDGDDYDRDVVIVSTARIKHVHLIKDGTQAVCIGGTTLDQLERALKPLGREPHSVIGSSCIGASVLGGISNNSGGSLVHRGPAYTEMAVFAAVDATGVPRLVNHLGIELGGTPEEILSRIENGAFTDADVREGAAASDHDYATHVRDIDAPTPARFNADPRRLFEASGSAGKVMTFAVRLDTFAAEQGAKVFYIGTNDTSVLTDIRRHALANFTHLPIAGEYLHRDAFDVARKYGKDLFVIVDKFGTDRLPLFFSLKTRCDAWFERLGFMPKHLSDRVLQWVSDRLPDHLPARLATYREEYEHHLMLKVPAAGIDEARAFLSTRFASGGGAYFECSEEEGRKAFLHRFAAASAAVRYRAVHHREVEDIVALDIALRRDDREWFEKLPEKIERPIVLKLYYGHFLCHVFHQDYIVTKGNDCMALEHEMLELLDERGAEYPAEHNVGHLYEAKPQLAAFYEELDPCNCFNPGIGKMSKFAAYRERAGEA</sequence>
<feature type="binding site" evidence="5 7">
    <location>
        <begin position="90"/>
        <end position="91"/>
    </location>
    <ligand>
        <name>FAD</name>
        <dbReference type="ChEBI" id="CHEBI:57692"/>
    </ligand>
</feature>
<dbReference type="STRING" id="1777141.AWB80_05103"/>
<comment type="similarity">
    <text evidence="5">Belongs to the quinone-dependent D-lactate dehydrogenase family.</text>
</comment>
<dbReference type="GO" id="GO:0048038">
    <property type="term" value="F:quinone binding"/>
    <property type="evidence" value="ECO:0007669"/>
    <property type="project" value="UniProtKB-KW"/>
</dbReference>
<dbReference type="NCBIfam" id="NF008387">
    <property type="entry name" value="PRK11183.1"/>
    <property type="match status" value="1"/>
</dbReference>
<dbReference type="GO" id="GO:0055085">
    <property type="term" value="P:transmembrane transport"/>
    <property type="evidence" value="ECO:0007669"/>
    <property type="project" value="InterPro"/>
</dbReference>
<dbReference type="AlphaFoldDB" id="A0A158CES4"/>
<dbReference type="InterPro" id="IPR006094">
    <property type="entry name" value="Oxid_FAD_bind_N"/>
</dbReference>
<keyword evidence="4 5" id="KW-0560">Oxidoreductase</keyword>
<dbReference type="Gene3D" id="3.30.43.10">
    <property type="entry name" value="Uridine Diphospho-n-acetylenolpyruvylglucosamine Reductase, domain 2"/>
    <property type="match status" value="1"/>
</dbReference>
<evidence type="ECO:0000256" key="3">
    <source>
        <dbReference type="ARBA" id="ARBA00022827"/>
    </source>
</evidence>
<dbReference type="OrthoDB" id="9772552at2"/>
<dbReference type="Pfam" id="PF01565">
    <property type="entry name" value="FAD_binding_4"/>
    <property type="match status" value="1"/>
</dbReference>
<dbReference type="GO" id="GO:0102029">
    <property type="term" value="F:D-lactate dehydrogenase (quinone) activity"/>
    <property type="evidence" value="ECO:0007669"/>
    <property type="project" value="UniProtKB-EC"/>
</dbReference>
<comment type="cofactor">
    <cofactor evidence="1 5 6 7">
        <name>FAD</name>
        <dbReference type="ChEBI" id="CHEBI:57692"/>
    </cofactor>
</comment>
<dbReference type="HAMAP" id="MF_02092">
    <property type="entry name" value="DLDH_Dld"/>
    <property type="match status" value="1"/>
</dbReference>
<comment type="catalytic activity">
    <reaction evidence="5 6">
        <text>(R)-lactate + a quinone = a quinol + pyruvate</text>
        <dbReference type="Rhea" id="RHEA:51468"/>
        <dbReference type="ChEBI" id="CHEBI:15361"/>
        <dbReference type="ChEBI" id="CHEBI:16004"/>
        <dbReference type="ChEBI" id="CHEBI:24646"/>
        <dbReference type="ChEBI" id="CHEBI:132124"/>
        <dbReference type="EC" id="1.1.5.12"/>
    </reaction>
</comment>
<keyword evidence="3 5" id="KW-0274">FAD</keyword>
<dbReference type="PANTHER" id="PTHR43716:SF1">
    <property type="entry name" value="D-2-HYDROXYGLUTARATE DEHYDROGENASE, MITOCHONDRIAL"/>
    <property type="match status" value="1"/>
</dbReference>
<comment type="function">
    <text evidence="5 6">Catalyzes the oxidation of D-lactate to pyruvate.</text>
</comment>
<evidence type="ECO:0000256" key="4">
    <source>
        <dbReference type="ARBA" id="ARBA00023002"/>
    </source>
</evidence>
<organism evidence="9 10">
    <name type="scientific">Caballeronia pedi</name>
    <dbReference type="NCBI Taxonomy" id="1777141"/>
    <lineage>
        <taxon>Bacteria</taxon>
        <taxon>Pseudomonadati</taxon>
        <taxon>Pseudomonadota</taxon>
        <taxon>Betaproteobacteria</taxon>
        <taxon>Burkholderiales</taxon>
        <taxon>Burkholderiaceae</taxon>
        <taxon>Caballeronia</taxon>
    </lineage>
</organism>
<dbReference type="InterPro" id="IPR012256">
    <property type="entry name" value="D_lactate_DH"/>
</dbReference>
<keyword evidence="10" id="KW-1185">Reference proteome</keyword>
<dbReference type="Gene3D" id="3.30.465.10">
    <property type="match status" value="1"/>
</dbReference>
<keyword evidence="5" id="KW-0997">Cell inner membrane</keyword>
<dbReference type="PIRSF" id="PIRSF000101">
    <property type="entry name" value="D-lactate_dh"/>
    <property type="match status" value="1"/>
</dbReference>
<dbReference type="InterPro" id="IPR036318">
    <property type="entry name" value="FAD-bd_PCMH-like_sf"/>
</dbReference>
<dbReference type="InterPro" id="IPR051264">
    <property type="entry name" value="FAD-oxidored/transferase_4"/>
</dbReference>
<dbReference type="GO" id="GO:0004458">
    <property type="term" value="F:D-lactate dehydrogenase (cytochrome) activity"/>
    <property type="evidence" value="ECO:0007669"/>
    <property type="project" value="UniProtKB-UniRule"/>
</dbReference>
<dbReference type="InterPro" id="IPR016164">
    <property type="entry name" value="FAD-linked_Oxase-like_C"/>
</dbReference>
<evidence type="ECO:0000313" key="9">
    <source>
        <dbReference type="EMBL" id="SAK80761.1"/>
    </source>
</evidence>
<gene>
    <name evidence="5" type="primary">dld</name>
    <name evidence="9" type="ORF">AWB80_05103</name>
</gene>
<dbReference type="GO" id="GO:0022904">
    <property type="term" value="P:respiratory electron transport chain"/>
    <property type="evidence" value="ECO:0007669"/>
    <property type="project" value="InterPro"/>
</dbReference>
<evidence type="ECO:0000259" key="8">
    <source>
        <dbReference type="PROSITE" id="PS51387"/>
    </source>
</evidence>
<evidence type="ECO:0000256" key="1">
    <source>
        <dbReference type="ARBA" id="ARBA00001974"/>
    </source>
</evidence>
<dbReference type="GO" id="GO:0031234">
    <property type="term" value="C:extrinsic component of cytoplasmic side of plasma membrane"/>
    <property type="evidence" value="ECO:0007669"/>
    <property type="project" value="UniProtKB-UniRule"/>
</dbReference>
<dbReference type="PROSITE" id="PS51387">
    <property type="entry name" value="FAD_PCMH"/>
    <property type="match status" value="1"/>
</dbReference>
<proteinExistence type="inferred from homology"/>
<dbReference type="Proteomes" id="UP000054911">
    <property type="component" value="Unassembled WGS sequence"/>
</dbReference>
<dbReference type="Gene3D" id="3.30.70.610">
    <property type="entry name" value="D-lactate dehydrogenase, cap domain, subdomain 1"/>
    <property type="match status" value="2"/>
</dbReference>
<dbReference type="GO" id="GO:0006089">
    <property type="term" value="P:lactate metabolic process"/>
    <property type="evidence" value="ECO:0007669"/>
    <property type="project" value="UniProtKB-UniRule"/>
</dbReference>
<comment type="caution">
    <text evidence="9">The sequence shown here is derived from an EMBL/GenBank/DDBJ whole genome shotgun (WGS) entry which is preliminary data.</text>
</comment>
<dbReference type="GO" id="GO:0071949">
    <property type="term" value="F:FAD binding"/>
    <property type="evidence" value="ECO:0007669"/>
    <property type="project" value="InterPro"/>
</dbReference>
<keyword evidence="2 5" id="KW-0285">Flavoprotein</keyword>
<evidence type="ECO:0000313" key="10">
    <source>
        <dbReference type="Proteomes" id="UP000054911"/>
    </source>
</evidence>
<dbReference type="EMBL" id="FCOE02000020">
    <property type="protein sequence ID" value="SAK80761.1"/>
    <property type="molecule type" value="Genomic_DNA"/>
</dbReference>
<name>A0A158CES4_9BURK</name>
<evidence type="ECO:0000256" key="5">
    <source>
        <dbReference type="HAMAP-Rule" id="MF_02092"/>
    </source>
</evidence>
<keyword evidence="5" id="KW-0472">Membrane</keyword>
<reference evidence="9" key="1">
    <citation type="submission" date="2016-01" db="EMBL/GenBank/DDBJ databases">
        <authorList>
            <person name="Peeters C."/>
        </authorList>
    </citation>
    <scope>NUCLEOTIDE SEQUENCE [LARGE SCALE GENOMIC DNA]</scope>
    <source>
        <strain evidence="9">LMG 29323</strain>
    </source>
</reference>